<feature type="domain" description="Stc1" evidence="2">
    <location>
        <begin position="39"/>
        <end position="124"/>
    </location>
</feature>
<dbReference type="EMBL" id="BOLY01000006">
    <property type="protein sequence ID" value="GIZ46153.1"/>
    <property type="molecule type" value="Genomic_DNA"/>
</dbReference>
<dbReference type="RefSeq" id="XP_044660640.1">
    <property type="nucleotide sequence ID" value="XM_044804705.1"/>
</dbReference>
<feature type="compositionally biased region" description="Basic and acidic residues" evidence="1">
    <location>
        <begin position="132"/>
        <end position="145"/>
    </location>
</feature>
<dbReference type="OrthoDB" id="10461727at2759"/>
<dbReference type="AlphaFoldDB" id="A0A9P3CXB1"/>
<evidence type="ECO:0000313" key="3">
    <source>
        <dbReference type="EMBL" id="GIZ46153.1"/>
    </source>
</evidence>
<evidence type="ECO:0000259" key="2">
    <source>
        <dbReference type="Pfam" id="PF12898"/>
    </source>
</evidence>
<proteinExistence type="predicted"/>
<name>A0A9P3CXB1_9PEZI</name>
<reference evidence="3 4" key="1">
    <citation type="submission" date="2021-01" db="EMBL/GenBank/DDBJ databases">
        <title>Cercospora kikuchii MAFF 305040 whole genome shotgun sequence.</title>
        <authorList>
            <person name="Kashiwa T."/>
            <person name="Suzuki T."/>
        </authorList>
    </citation>
    <scope>NUCLEOTIDE SEQUENCE [LARGE SCALE GENOMIC DNA]</scope>
    <source>
        <strain evidence="3 4">MAFF 305040</strain>
    </source>
</reference>
<dbReference type="GeneID" id="68294867"/>
<accession>A0A9P3CXB1</accession>
<dbReference type="InterPro" id="IPR024630">
    <property type="entry name" value="Stc1"/>
</dbReference>
<evidence type="ECO:0000313" key="4">
    <source>
        <dbReference type="Proteomes" id="UP000825890"/>
    </source>
</evidence>
<dbReference type="Pfam" id="PF12898">
    <property type="entry name" value="Stc1"/>
    <property type="match status" value="1"/>
</dbReference>
<organism evidence="3 4">
    <name type="scientific">Cercospora kikuchii</name>
    <dbReference type="NCBI Taxonomy" id="84275"/>
    <lineage>
        <taxon>Eukaryota</taxon>
        <taxon>Fungi</taxon>
        <taxon>Dikarya</taxon>
        <taxon>Ascomycota</taxon>
        <taxon>Pezizomycotina</taxon>
        <taxon>Dothideomycetes</taxon>
        <taxon>Dothideomycetidae</taxon>
        <taxon>Mycosphaerellales</taxon>
        <taxon>Mycosphaerellaceae</taxon>
        <taxon>Cercospora</taxon>
    </lineage>
</organism>
<sequence>MTGRFYPGLTRGTHSGRGRGNFSGNATSANAVQTPSLIKCRSCSQLKGWQAFSNRQRNKVLAALAKDPGFDPQVTAIADCSEENRTKFEDKCNNCKKTKGKDSFNKTQWTNTSNEDGGECLRCQLGDQYQPGEHESDIENDRERSESDEDDE</sequence>
<comment type="caution">
    <text evidence="3">The sequence shown here is derived from an EMBL/GenBank/DDBJ whole genome shotgun (WGS) entry which is preliminary data.</text>
</comment>
<feature type="region of interest" description="Disordered" evidence="1">
    <location>
        <begin position="128"/>
        <end position="152"/>
    </location>
</feature>
<feature type="region of interest" description="Disordered" evidence="1">
    <location>
        <begin position="1"/>
        <end position="20"/>
    </location>
</feature>
<gene>
    <name evidence="3" type="ORF">CKM354_000929200</name>
</gene>
<keyword evidence="4" id="KW-1185">Reference proteome</keyword>
<dbReference type="Proteomes" id="UP000825890">
    <property type="component" value="Unassembled WGS sequence"/>
</dbReference>
<evidence type="ECO:0000256" key="1">
    <source>
        <dbReference type="SAM" id="MobiDB-lite"/>
    </source>
</evidence>
<protein>
    <recommendedName>
        <fullName evidence="2">Stc1 domain-containing protein</fullName>
    </recommendedName>
</protein>